<protein>
    <submittedName>
        <fullName evidence="2">Urease accessory protein UreD</fullName>
    </submittedName>
</protein>
<dbReference type="AlphaFoldDB" id="A0A161HXT7"/>
<dbReference type="KEGG" id="ido:I598_1580"/>
<dbReference type="PATRIC" id="fig|1300344.3.peg.1587"/>
<organism evidence="2 3">
    <name type="scientific">Isoptericola dokdonensis DS-3</name>
    <dbReference type="NCBI Taxonomy" id="1300344"/>
    <lineage>
        <taxon>Bacteria</taxon>
        <taxon>Bacillati</taxon>
        <taxon>Actinomycetota</taxon>
        <taxon>Actinomycetes</taxon>
        <taxon>Micrococcales</taxon>
        <taxon>Promicromonosporaceae</taxon>
        <taxon>Isoptericola</taxon>
    </lineage>
</organism>
<dbReference type="RefSeq" id="WP_157557184.1">
    <property type="nucleotide sequence ID" value="NZ_CP014209.1"/>
</dbReference>
<evidence type="ECO:0000313" key="3">
    <source>
        <dbReference type="Proteomes" id="UP000076794"/>
    </source>
</evidence>
<dbReference type="InterPro" id="IPR002669">
    <property type="entry name" value="UreD"/>
</dbReference>
<name>A0A161HXT7_9MICO</name>
<sequence>MLRPSSEPARTSVHVRAAAAPGAPVRVGTVDGLLAARRVTHGTGAATVALVAQGAVLLGGDHVQVSVEVDDGLALTLLDVGGTVAYDGAGQACRWDVHVRLGVGARLTWAGLPLVVASGADVTRTTTVRLAAGSRMLLRETTVLGRTGERGGRVVVRSVVHDDDGPVLVEELTADGAGPVPGILGRHRVLDTLSDLHGTTADEDDPPAGSDLQDADLTTLHLERGGTLVRWLGPATHRSPLDRPEEP</sequence>
<dbReference type="Proteomes" id="UP000076794">
    <property type="component" value="Chromosome"/>
</dbReference>
<keyword evidence="3" id="KW-1185">Reference proteome</keyword>
<gene>
    <name evidence="2" type="primary">ureD</name>
    <name evidence="2" type="ORF">I598_1580</name>
</gene>
<evidence type="ECO:0000313" key="2">
    <source>
        <dbReference type="EMBL" id="ANC31133.1"/>
    </source>
</evidence>
<dbReference type="STRING" id="1300344.I598_1580"/>
<dbReference type="EMBL" id="CP014209">
    <property type="protein sequence ID" value="ANC31133.1"/>
    <property type="molecule type" value="Genomic_DNA"/>
</dbReference>
<reference evidence="2 3" key="1">
    <citation type="submission" date="2016-01" db="EMBL/GenBank/DDBJ databases">
        <title>Complete genome sequence of a soil Actinobacterium, Isoptericola dokdonensis DS-3.</title>
        <authorList>
            <person name="Kwon S.-K."/>
            <person name="Kim J.F."/>
        </authorList>
    </citation>
    <scope>NUCLEOTIDE SEQUENCE [LARGE SCALE GENOMIC DNA]</scope>
    <source>
        <strain evidence="2 3">DS-3</strain>
    </source>
</reference>
<evidence type="ECO:0000256" key="1">
    <source>
        <dbReference type="ARBA" id="ARBA00023186"/>
    </source>
</evidence>
<dbReference type="GO" id="GO:0016151">
    <property type="term" value="F:nickel cation binding"/>
    <property type="evidence" value="ECO:0007669"/>
    <property type="project" value="InterPro"/>
</dbReference>
<keyword evidence="1" id="KW-0143">Chaperone</keyword>
<accession>A0A161HXT7</accession>
<dbReference type="Pfam" id="PF01774">
    <property type="entry name" value="UreD"/>
    <property type="match status" value="1"/>
</dbReference>
<dbReference type="OrthoDB" id="8677206at2"/>
<proteinExistence type="predicted"/>